<gene>
    <name evidence="2" type="ORF">F3S47_17190</name>
</gene>
<dbReference type="EMBL" id="VYQE01000006">
    <property type="protein sequence ID" value="KAA9005639.1"/>
    <property type="molecule type" value="Genomic_DNA"/>
</dbReference>
<keyword evidence="1" id="KW-0812">Transmembrane</keyword>
<proteinExistence type="predicted"/>
<feature type="transmembrane region" description="Helical" evidence="1">
    <location>
        <begin position="71"/>
        <end position="90"/>
    </location>
</feature>
<accession>A0A5J5GBV1</accession>
<evidence type="ECO:0000256" key="1">
    <source>
        <dbReference type="SAM" id="Phobius"/>
    </source>
</evidence>
<reference evidence="2 3" key="1">
    <citation type="submission" date="2019-09" db="EMBL/GenBank/DDBJ databases">
        <authorList>
            <person name="Park J.-S."/>
            <person name="Choi H.-J."/>
        </authorList>
    </citation>
    <scope>NUCLEOTIDE SEQUENCE [LARGE SCALE GENOMIC DNA]</scope>
    <source>
        <strain evidence="2 3">176SS1-4</strain>
    </source>
</reference>
<dbReference type="InterPro" id="IPR009339">
    <property type="entry name" value="DUF998"/>
</dbReference>
<dbReference type="Proteomes" id="UP000326554">
    <property type="component" value="Unassembled WGS sequence"/>
</dbReference>
<dbReference type="Pfam" id="PF06197">
    <property type="entry name" value="DUF998"/>
    <property type="match status" value="1"/>
</dbReference>
<feature type="transmembrane region" description="Helical" evidence="1">
    <location>
        <begin position="137"/>
        <end position="155"/>
    </location>
</feature>
<keyword evidence="1" id="KW-1133">Transmembrane helix</keyword>
<comment type="caution">
    <text evidence="2">The sequence shown here is derived from an EMBL/GenBank/DDBJ whole genome shotgun (WGS) entry which is preliminary data.</text>
</comment>
<feature type="transmembrane region" description="Helical" evidence="1">
    <location>
        <begin position="97"/>
        <end position="117"/>
    </location>
</feature>
<feature type="transmembrane region" description="Helical" evidence="1">
    <location>
        <begin position="162"/>
        <end position="182"/>
    </location>
</feature>
<sequence length="226" mass="24546">MPFATQPRHEEARVVTEERPELLLFCGLCGLLGNIAPLVLMAFATEVAQHDFVSDTVSDLARGPHKWIMDLGFYLNAGGLLALAIAAAHIHLGRMAWSLGIICLSLLALVVVLLGLWDEFHNSAVGPADWTIHTRLTLLLGPLYLAGPLLMAGGIEGVRRSYAVLFVASAVLWIVLATVFKLSPTAYDGIIEKIAIGATLLWTIPLSLFFLGRGWEKSHRLRTAEG</sequence>
<evidence type="ECO:0000313" key="3">
    <source>
        <dbReference type="Proteomes" id="UP000326554"/>
    </source>
</evidence>
<feature type="transmembrane region" description="Helical" evidence="1">
    <location>
        <begin position="22"/>
        <end position="44"/>
    </location>
</feature>
<keyword evidence="1" id="KW-0472">Membrane</keyword>
<keyword evidence="3" id="KW-1185">Reference proteome</keyword>
<organism evidence="2 3">
    <name type="scientific">Histidinibacterium aquaticum</name>
    <dbReference type="NCBI Taxonomy" id="2613962"/>
    <lineage>
        <taxon>Bacteria</taxon>
        <taxon>Pseudomonadati</taxon>
        <taxon>Pseudomonadota</taxon>
        <taxon>Alphaproteobacteria</taxon>
        <taxon>Rhodobacterales</taxon>
        <taxon>Paracoccaceae</taxon>
        <taxon>Histidinibacterium</taxon>
    </lineage>
</organism>
<name>A0A5J5GBV1_9RHOB</name>
<dbReference type="AlphaFoldDB" id="A0A5J5GBV1"/>
<evidence type="ECO:0000313" key="2">
    <source>
        <dbReference type="EMBL" id="KAA9005639.1"/>
    </source>
</evidence>
<protein>
    <submittedName>
        <fullName evidence="2">DUF998 domain-containing protein</fullName>
    </submittedName>
</protein>
<feature type="transmembrane region" description="Helical" evidence="1">
    <location>
        <begin position="194"/>
        <end position="212"/>
    </location>
</feature>